<dbReference type="STRING" id="157652.A0A371GDA3"/>
<evidence type="ECO:0000313" key="3">
    <source>
        <dbReference type="Proteomes" id="UP000257109"/>
    </source>
</evidence>
<keyword evidence="3" id="KW-1185">Reference proteome</keyword>
<dbReference type="AlphaFoldDB" id="A0A371GDA3"/>
<dbReference type="EMBL" id="QJKJ01005911">
    <property type="protein sequence ID" value="RDX88548.1"/>
    <property type="molecule type" value="Genomic_DNA"/>
</dbReference>
<dbReference type="Proteomes" id="UP000257109">
    <property type="component" value="Unassembled WGS sequence"/>
</dbReference>
<gene>
    <name evidence="2" type="primary">GIP</name>
    <name evidence="2" type="ORF">CR513_29857</name>
</gene>
<protein>
    <submittedName>
        <fullName evidence="2">Copia protein</fullName>
    </submittedName>
</protein>
<proteinExistence type="predicted"/>
<sequence length="78" mass="8833">MCLIEIIKSGSDEEDDHDENGESIRNKARLVAQDFLQQEGIDCTKTFAPIIRLEAIHILLSFASHSNMKLYQMAVKIV</sequence>
<dbReference type="InterPro" id="IPR013103">
    <property type="entry name" value="RVT_2"/>
</dbReference>
<accession>A0A371GDA3</accession>
<evidence type="ECO:0000259" key="1">
    <source>
        <dbReference type="Pfam" id="PF07727"/>
    </source>
</evidence>
<comment type="caution">
    <text evidence="2">The sequence shown here is derived from an EMBL/GenBank/DDBJ whole genome shotgun (WGS) entry which is preliminary data.</text>
</comment>
<dbReference type="Pfam" id="PF07727">
    <property type="entry name" value="RVT_2"/>
    <property type="match status" value="1"/>
</dbReference>
<feature type="domain" description="Reverse transcriptase Ty1/copia-type" evidence="1">
    <location>
        <begin position="20"/>
        <end position="76"/>
    </location>
</feature>
<feature type="non-terminal residue" evidence="2">
    <location>
        <position position="1"/>
    </location>
</feature>
<reference evidence="2" key="1">
    <citation type="submission" date="2018-05" db="EMBL/GenBank/DDBJ databases">
        <title>Draft genome of Mucuna pruriens seed.</title>
        <authorList>
            <person name="Nnadi N.E."/>
            <person name="Vos R."/>
            <person name="Hasami M.H."/>
            <person name="Devisetty U.K."/>
            <person name="Aguiy J.C."/>
        </authorList>
    </citation>
    <scope>NUCLEOTIDE SEQUENCE [LARGE SCALE GENOMIC DNA]</scope>
    <source>
        <strain evidence="2">JCA_2017</strain>
    </source>
</reference>
<evidence type="ECO:0000313" key="2">
    <source>
        <dbReference type="EMBL" id="RDX88548.1"/>
    </source>
</evidence>
<name>A0A371GDA3_MUCPR</name>
<organism evidence="2 3">
    <name type="scientific">Mucuna pruriens</name>
    <name type="common">Velvet bean</name>
    <name type="synonym">Dolichos pruriens</name>
    <dbReference type="NCBI Taxonomy" id="157652"/>
    <lineage>
        <taxon>Eukaryota</taxon>
        <taxon>Viridiplantae</taxon>
        <taxon>Streptophyta</taxon>
        <taxon>Embryophyta</taxon>
        <taxon>Tracheophyta</taxon>
        <taxon>Spermatophyta</taxon>
        <taxon>Magnoliopsida</taxon>
        <taxon>eudicotyledons</taxon>
        <taxon>Gunneridae</taxon>
        <taxon>Pentapetalae</taxon>
        <taxon>rosids</taxon>
        <taxon>fabids</taxon>
        <taxon>Fabales</taxon>
        <taxon>Fabaceae</taxon>
        <taxon>Papilionoideae</taxon>
        <taxon>50 kb inversion clade</taxon>
        <taxon>NPAAA clade</taxon>
        <taxon>indigoferoid/millettioid clade</taxon>
        <taxon>Phaseoleae</taxon>
        <taxon>Mucuna</taxon>
    </lineage>
</organism>
<dbReference type="OrthoDB" id="8048545at2759"/>